<sequence>MGQRMRDEPIVYGDDCAAGWPPDKTPKYVYARFALIEKCPDPNLIPPNDRTFKLTQEELIARLKKKVRTSVRPGPHFGQFNTLQNPSYELFRVRSR</sequence>
<evidence type="ECO:0000313" key="1">
    <source>
        <dbReference type="EMBL" id="GAI15960.1"/>
    </source>
</evidence>
<name>X1MMS2_9ZZZZ</name>
<organism evidence="1">
    <name type="scientific">marine sediment metagenome</name>
    <dbReference type="NCBI Taxonomy" id="412755"/>
    <lineage>
        <taxon>unclassified sequences</taxon>
        <taxon>metagenomes</taxon>
        <taxon>ecological metagenomes</taxon>
    </lineage>
</organism>
<proteinExistence type="predicted"/>
<gene>
    <name evidence="1" type="ORF">S06H3_18592</name>
</gene>
<protein>
    <submittedName>
        <fullName evidence="1">Uncharacterized protein</fullName>
    </submittedName>
</protein>
<accession>X1MMS2</accession>
<reference evidence="1" key="1">
    <citation type="journal article" date="2014" name="Front. Microbiol.">
        <title>High frequency of phylogenetically diverse reductive dehalogenase-homologous genes in deep subseafloor sedimentary metagenomes.</title>
        <authorList>
            <person name="Kawai M."/>
            <person name="Futagami T."/>
            <person name="Toyoda A."/>
            <person name="Takaki Y."/>
            <person name="Nishi S."/>
            <person name="Hori S."/>
            <person name="Arai W."/>
            <person name="Tsubouchi T."/>
            <person name="Morono Y."/>
            <person name="Uchiyama I."/>
            <person name="Ito T."/>
            <person name="Fujiyama A."/>
            <person name="Inagaki F."/>
            <person name="Takami H."/>
        </authorList>
    </citation>
    <scope>NUCLEOTIDE SEQUENCE</scope>
    <source>
        <strain evidence="1">Expedition CK06-06</strain>
    </source>
</reference>
<dbReference type="EMBL" id="BARV01009425">
    <property type="protein sequence ID" value="GAI15960.1"/>
    <property type="molecule type" value="Genomic_DNA"/>
</dbReference>
<comment type="caution">
    <text evidence="1">The sequence shown here is derived from an EMBL/GenBank/DDBJ whole genome shotgun (WGS) entry which is preliminary data.</text>
</comment>
<dbReference type="AlphaFoldDB" id="X1MMS2"/>